<dbReference type="Proteomes" id="UP001239111">
    <property type="component" value="Chromosome 1"/>
</dbReference>
<name>A0ACC2PHH3_9HYME</name>
<accession>A0ACC2PHH3</accession>
<protein>
    <submittedName>
        <fullName evidence="1">Uncharacterized protein</fullName>
    </submittedName>
</protein>
<organism evidence="1 2">
    <name type="scientific">Eretmocerus hayati</name>
    <dbReference type="NCBI Taxonomy" id="131215"/>
    <lineage>
        <taxon>Eukaryota</taxon>
        <taxon>Metazoa</taxon>
        <taxon>Ecdysozoa</taxon>
        <taxon>Arthropoda</taxon>
        <taxon>Hexapoda</taxon>
        <taxon>Insecta</taxon>
        <taxon>Pterygota</taxon>
        <taxon>Neoptera</taxon>
        <taxon>Endopterygota</taxon>
        <taxon>Hymenoptera</taxon>
        <taxon>Apocrita</taxon>
        <taxon>Proctotrupomorpha</taxon>
        <taxon>Chalcidoidea</taxon>
        <taxon>Aphelinidae</taxon>
        <taxon>Aphelininae</taxon>
        <taxon>Eretmocerus</taxon>
    </lineage>
</organism>
<sequence>MWPLIFVCSVLLTSGVSSCKVYQNIDWWKTSVIYQIYPRSFKDSDGDGIGDLPGITSKLEHIKDTGADALWLSPIFASPQKDFGYDISNFTDISEDYGTLEDFDKLIAGAKRLGVKVLLDFVPNHSSDEHEWFQKSINRIAPYDDYYIWRDAKTGSNGERLPPNNWLSRFGNSAWEWNEKRQQYYYHAFVAGQPDLNFRNPALNQEMKDVLTFWMNRGVDGFRIDSVNFLFEDELLRDEPKSGKDVPENDWESLDHIYTLDLDEGYNIVESWQKLIDRHVVRHQTDGKLLILEAYTTLPKSMRYYDIGTNPFNFMFIESLKKDSTAGDFKRTIDRWINAVPEGKVINWVTGNHDNHRVATRFSKKNYWRADQITMLAGILPGILVIYNGDEIGMIDRPFTWEETKDPAGCQAGPDAYYLMSRDPERTPYQWDNTTSAGFSESNETWLPVNDNYKTLNLAAQREADISHYKVFQALTKLKKTATLRNGTCEVLLASQDVLAVVRRLKGQNPITLLINFSDMPVEIDARTWLNIPEEMEVDVASVWSGVAAGTKVNSTMVQLRGAASLILR</sequence>
<reference evidence="1" key="1">
    <citation type="submission" date="2023-04" db="EMBL/GenBank/DDBJ databases">
        <title>A chromosome-level genome assembly of the parasitoid wasp Eretmocerus hayati.</title>
        <authorList>
            <person name="Zhong Y."/>
            <person name="Liu S."/>
            <person name="Liu Y."/>
        </authorList>
    </citation>
    <scope>NUCLEOTIDE SEQUENCE</scope>
    <source>
        <strain evidence="1">ZJU_SS_LIU_2023</strain>
    </source>
</reference>
<evidence type="ECO:0000313" key="1">
    <source>
        <dbReference type="EMBL" id="KAJ8681867.1"/>
    </source>
</evidence>
<comment type="caution">
    <text evidence="1">The sequence shown here is derived from an EMBL/GenBank/DDBJ whole genome shotgun (WGS) entry which is preliminary data.</text>
</comment>
<proteinExistence type="predicted"/>
<dbReference type="EMBL" id="CM056741">
    <property type="protein sequence ID" value="KAJ8681867.1"/>
    <property type="molecule type" value="Genomic_DNA"/>
</dbReference>
<evidence type="ECO:0000313" key="2">
    <source>
        <dbReference type="Proteomes" id="UP001239111"/>
    </source>
</evidence>
<gene>
    <name evidence="1" type="ORF">QAD02_017659</name>
</gene>
<keyword evidence="2" id="KW-1185">Reference proteome</keyword>